<name>A0ABP1H198_9EUKA</name>
<reference evidence="2 3" key="1">
    <citation type="submission" date="2024-07" db="EMBL/GenBank/DDBJ databases">
        <authorList>
            <person name="Akdeniz Z."/>
        </authorList>
    </citation>
    <scope>NUCLEOTIDE SEQUENCE [LARGE SCALE GENOMIC DNA]</scope>
</reference>
<evidence type="ECO:0000256" key="1">
    <source>
        <dbReference type="SAM" id="Coils"/>
    </source>
</evidence>
<gene>
    <name evidence="2" type="ORF">HINF_LOCUS6640</name>
</gene>
<sequence>MFKYCLNYEGAIVTTNEGSQIYEEGALKFDSIPYKKVNIYGFNDTKKSYEAFSFPEVFSINTLILKHCVVDLCQLRGCFGEVELLRCQLSGSLPENMFADSLSVVLCKGQIIKIKQLSSGRITKINITFNVVTQDIDLNGANQLYGRLGNLSFGTNSDVNLGNMEGYWNSVSFITCKFRNTLRKNQFGSKCLKIENSLTPEFINLFQNFQGVQLELTYKASGPNQVFYFNQNLQFASNVSLILINYQIELSQIGRSYISLEFSSCTFLGNINKNVFVEKLYVYDSIINSEQISQFTVKYFAFVGDDQASIQDLPKQIQHLYYHGSPLYLNVKKCYPRLTEIEIYACPVANLSLNTVPNLNTLYVDEFRQTKCTQFLLQIIKRKKKNNVNLVELKKQLLIVKIQSQELKRNCEILKKDLKEIMNYDISLITTGRE</sequence>
<protein>
    <submittedName>
        <fullName evidence="2">Hypothetical_protein</fullName>
    </submittedName>
</protein>
<comment type="caution">
    <text evidence="2">The sequence shown here is derived from an EMBL/GenBank/DDBJ whole genome shotgun (WGS) entry which is preliminary data.</text>
</comment>
<evidence type="ECO:0000313" key="2">
    <source>
        <dbReference type="EMBL" id="CAL5981407.1"/>
    </source>
</evidence>
<proteinExistence type="predicted"/>
<dbReference type="EMBL" id="CAXDID020000013">
    <property type="protein sequence ID" value="CAL5981407.1"/>
    <property type="molecule type" value="Genomic_DNA"/>
</dbReference>
<organism evidence="2 3">
    <name type="scientific">Hexamita inflata</name>
    <dbReference type="NCBI Taxonomy" id="28002"/>
    <lineage>
        <taxon>Eukaryota</taxon>
        <taxon>Metamonada</taxon>
        <taxon>Diplomonadida</taxon>
        <taxon>Hexamitidae</taxon>
        <taxon>Hexamitinae</taxon>
        <taxon>Hexamita</taxon>
    </lineage>
</organism>
<feature type="coiled-coil region" evidence="1">
    <location>
        <begin position="390"/>
        <end position="424"/>
    </location>
</feature>
<evidence type="ECO:0000313" key="3">
    <source>
        <dbReference type="Proteomes" id="UP001642409"/>
    </source>
</evidence>
<accession>A0ABP1H198</accession>
<keyword evidence="1" id="KW-0175">Coiled coil</keyword>
<keyword evidence="3" id="KW-1185">Reference proteome</keyword>
<dbReference type="Proteomes" id="UP001642409">
    <property type="component" value="Unassembled WGS sequence"/>
</dbReference>